<dbReference type="Proteomes" id="UP000177273">
    <property type="component" value="Unassembled WGS sequence"/>
</dbReference>
<dbReference type="InterPro" id="IPR000182">
    <property type="entry name" value="GNAT_dom"/>
</dbReference>
<evidence type="ECO:0000313" key="3">
    <source>
        <dbReference type="Proteomes" id="UP000177273"/>
    </source>
</evidence>
<dbReference type="CDD" id="cd04301">
    <property type="entry name" value="NAT_SF"/>
    <property type="match status" value="1"/>
</dbReference>
<dbReference type="PROSITE" id="PS51186">
    <property type="entry name" value="GNAT"/>
    <property type="match status" value="1"/>
</dbReference>
<evidence type="ECO:0000313" key="2">
    <source>
        <dbReference type="EMBL" id="OFI47695.1"/>
    </source>
</evidence>
<gene>
    <name evidence="2" type="ORF">BG262_08295</name>
</gene>
<dbReference type="Pfam" id="PF00583">
    <property type="entry name" value="Acetyltransf_1"/>
    <property type="match status" value="1"/>
</dbReference>
<name>A0A9Q5JI20_9LACT</name>
<dbReference type="InterPro" id="IPR016181">
    <property type="entry name" value="Acyl_CoA_acyltransferase"/>
</dbReference>
<dbReference type="RefSeq" id="WP_070787093.1">
    <property type="nucleotide sequence ID" value="NZ_MKIQ01000003.1"/>
</dbReference>
<organism evidence="2 3">
    <name type="scientific">Floricoccus penangensis</name>
    <dbReference type="NCBI Taxonomy" id="1859475"/>
    <lineage>
        <taxon>Bacteria</taxon>
        <taxon>Bacillati</taxon>
        <taxon>Bacillota</taxon>
        <taxon>Bacilli</taxon>
        <taxon>Lactobacillales</taxon>
        <taxon>Streptococcaceae</taxon>
        <taxon>Floricoccus</taxon>
    </lineage>
</organism>
<reference evidence="3" key="1">
    <citation type="submission" date="2016-09" db="EMBL/GenBank/DDBJ databases">
        <title>Draft genome sequence of a novel species of the family Streptococcaceae isolated from flowers.</title>
        <authorList>
            <person name="Chuah L.-O."/>
            <person name="Yap K.-P."/>
            <person name="Thong K.L."/>
            <person name="Liong M.T."/>
            <person name="Ahmad R."/>
            <person name="Rusul G."/>
        </authorList>
    </citation>
    <scope>NUCLEOTIDE SEQUENCE [LARGE SCALE GENOMIC DNA]</scope>
    <source>
        <strain evidence="3">HibF3</strain>
    </source>
</reference>
<evidence type="ECO:0000259" key="1">
    <source>
        <dbReference type="PROSITE" id="PS51186"/>
    </source>
</evidence>
<accession>A0A9Q5JI20</accession>
<dbReference type="EMBL" id="MKIQ01000003">
    <property type="protein sequence ID" value="OFI47695.1"/>
    <property type="molecule type" value="Genomic_DNA"/>
</dbReference>
<protein>
    <recommendedName>
        <fullName evidence="1">N-acetyltransferase domain-containing protein</fullName>
    </recommendedName>
</protein>
<dbReference type="Gene3D" id="3.40.630.30">
    <property type="match status" value="1"/>
</dbReference>
<feature type="domain" description="N-acetyltransferase" evidence="1">
    <location>
        <begin position="6"/>
        <end position="161"/>
    </location>
</feature>
<comment type="caution">
    <text evidence="2">The sequence shown here is derived from an EMBL/GenBank/DDBJ whole genome shotgun (WGS) entry which is preliminary data.</text>
</comment>
<proteinExistence type="predicted"/>
<dbReference type="GO" id="GO:0016747">
    <property type="term" value="F:acyltransferase activity, transferring groups other than amino-acyl groups"/>
    <property type="evidence" value="ECO:0007669"/>
    <property type="project" value="InterPro"/>
</dbReference>
<dbReference type="SUPFAM" id="SSF55729">
    <property type="entry name" value="Acyl-CoA N-acyltransferases (Nat)"/>
    <property type="match status" value="1"/>
</dbReference>
<dbReference type="OrthoDB" id="9786032at2"/>
<keyword evidence="3" id="KW-1185">Reference proteome</keyword>
<sequence length="161" mass="18828">MEKNEVSITKVESSQIEELLNIQKACFKKLFDKYQDVDTNPYAEDLAWITEKFNRTHAQYYFIKNQEEVVGYFRVDIFDETPTSARIAIIGVTPEHENNGYAKTAMRLIEEENPQVSKWQIETIKQEDKLVHLYSNLGYELTGKVEAIKDGMDIVYLEKHI</sequence>
<dbReference type="AlphaFoldDB" id="A0A9Q5JI20"/>